<gene>
    <name evidence="2" type="ORF">EFY79_14995</name>
</gene>
<keyword evidence="3" id="KW-1185">Reference proteome</keyword>
<name>A0A3M9NB08_9BACT</name>
<accession>A0A3M9NB08</accession>
<evidence type="ECO:0000256" key="1">
    <source>
        <dbReference type="SAM" id="Phobius"/>
    </source>
</evidence>
<evidence type="ECO:0000313" key="2">
    <source>
        <dbReference type="EMBL" id="RNI34487.1"/>
    </source>
</evidence>
<dbReference type="AlphaFoldDB" id="A0A3M9NB08"/>
<sequence>MFNKYRDAQTAFLIRFAWFAISMGSFFYFFSYRFSLAVNIFMAAISVGGLSYFGDNLKKMIDK</sequence>
<protein>
    <submittedName>
        <fullName evidence="2">Uncharacterized protein</fullName>
    </submittedName>
</protein>
<feature type="transmembrane region" description="Helical" evidence="1">
    <location>
        <begin position="12"/>
        <end position="30"/>
    </location>
</feature>
<dbReference type="Proteomes" id="UP000267223">
    <property type="component" value="Unassembled WGS sequence"/>
</dbReference>
<reference evidence="2 3" key="1">
    <citation type="submission" date="2018-11" db="EMBL/GenBank/DDBJ databases">
        <title>Draft genome sequence of Ferruginibacter sp. BO-59.</title>
        <authorList>
            <person name="Im W.T."/>
        </authorList>
    </citation>
    <scope>NUCLEOTIDE SEQUENCE [LARGE SCALE GENOMIC DNA]</scope>
    <source>
        <strain evidence="2 3">BO-59</strain>
    </source>
</reference>
<keyword evidence="1" id="KW-1133">Transmembrane helix</keyword>
<evidence type="ECO:0000313" key="3">
    <source>
        <dbReference type="Proteomes" id="UP000267223"/>
    </source>
</evidence>
<comment type="caution">
    <text evidence="2">The sequence shown here is derived from an EMBL/GenBank/DDBJ whole genome shotgun (WGS) entry which is preliminary data.</text>
</comment>
<dbReference type="EMBL" id="RJJR01000013">
    <property type="protein sequence ID" value="RNI34487.1"/>
    <property type="molecule type" value="Genomic_DNA"/>
</dbReference>
<proteinExistence type="predicted"/>
<feature type="transmembrane region" description="Helical" evidence="1">
    <location>
        <begin position="36"/>
        <end position="54"/>
    </location>
</feature>
<keyword evidence="1" id="KW-0812">Transmembrane</keyword>
<keyword evidence="1" id="KW-0472">Membrane</keyword>
<organism evidence="2 3">
    <name type="scientific">Hanamia caeni</name>
    <dbReference type="NCBI Taxonomy" id="2294116"/>
    <lineage>
        <taxon>Bacteria</taxon>
        <taxon>Pseudomonadati</taxon>
        <taxon>Bacteroidota</taxon>
        <taxon>Chitinophagia</taxon>
        <taxon>Chitinophagales</taxon>
        <taxon>Chitinophagaceae</taxon>
        <taxon>Hanamia</taxon>
    </lineage>
</organism>